<keyword evidence="8" id="KW-0539">Nucleus</keyword>
<keyword evidence="4" id="KW-0963">Cytoplasm</keyword>
<dbReference type="GO" id="GO:0016504">
    <property type="term" value="F:peptidase activator activity"/>
    <property type="evidence" value="ECO:0007669"/>
    <property type="project" value="InterPro"/>
</dbReference>
<proteinExistence type="inferred from homology"/>
<reference evidence="12 13" key="1">
    <citation type="submission" date="2019-01" db="EMBL/GenBank/DDBJ databases">
        <title>Draft genome sequence of Psathyrella aberdarensis IHI B618.</title>
        <authorList>
            <person name="Buettner E."/>
            <person name="Kellner H."/>
        </authorList>
    </citation>
    <scope>NUCLEOTIDE SEQUENCE [LARGE SCALE GENOMIC DNA]</scope>
    <source>
        <strain evidence="12 13">IHI B618</strain>
    </source>
</reference>
<dbReference type="PANTHER" id="PTHR32170:SF3">
    <property type="entry name" value="PROTEASOME ACTIVATOR COMPLEX SUBUNIT 4"/>
    <property type="match status" value="1"/>
</dbReference>
<dbReference type="GO" id="GO:0005829">
    <property type="term" value="C:cytosol"/>
    <property type="evidence" value="ECO:0007669"/>
    <property type="project" value="TreeGrafter"/>
</dbReference>
<dbReference type="InterPro" id="IPR021843">
    <property type="entry name" value="PSME4_C"/>
</dbReference>
<dbReference type="GO" id="GO:0016607">
    <property type="term" value="C:nuclear speck"/>
    <property type="evidence" value="ECO:0007669"/>
    <property type="project" value="UniProtKB-SubCell"/>
</dbReference>
<evidence type="ECO:0000256" key="2">
    <source>
        <dbReference type="ARBA" id="ARBA00004496"/>
    </source>
</evidence>
<dbReference type="Pfam" id="PF11919">
    <property type="entry name" value="PSME4_C"/>
    <property type="match status" value="1"/>
</dbReference>
<protein>
    <recommendedName>
        <fullName evidence="14">ARM repeat-containing protein</fullName>
    </recommendedName>
</protein>
<name>A0A4Q2DLB6_9AGAR</name>
<keyword evidence="13" id="KW-1185">Reference proteome</keyword>
<dbReference type="GO" id="GO:0010499">
    <property type="term" value="P:proteasomal ubiquitin-independent protein catabolic process"/>
    <property type="evidence" value="ECO:0007669"/>
    <property type="project" value="TreeGrafter"/>
</dbReference>
<evidence type="ECO:0000259" key="10">
    <source>
        <dbReference type="Pfam" id="PF16507"/>
    </source>
</evidence>
<evidence type="ECO:0000256" key="3">
    <source>
        <dbReference type="ARBA" id="ARBA00005739"/>
    </source>
</evidence>
<evidence type="ECO:0000256" key="6">
    <source>
        <dbReference type="ARBA" id="ARBA00022763"/>
    </source>
</evidence>
<feature type="domain" description="Proteasome activator complex subunit 4-like HEAT repeat-like" evidence="11">
    <location>
        <begin position="1310"/>
        <end position="1565"/>
    </location>
</feature>
<comment type="subcellular location">
    <subcellularLocation>
        <location evidence="2">Cytoplasm</location>
    </subcellularLocation>
    <subcellularLocation>
        <location evidence="1">Nucleus speckle</location>
    </subcellularLocation>
</comment>
<evidence type="ECO:0000259" key="11">
    <source>
        <dbReference type="Pfam" id="PF23096"/>
    </source>
</evidence>
<organism evidence="12 13">
    <name type="scientific">Candolleomyces aberdarensis</name>
    <dbReference type="NCBI Taxonomy" id="2316362"/>
    <lineage>
        <taxon>Eukaryota</taxon>
        <taxon>Fungi</taxon>
        <taxon>Dikarya</taxon>
        <taxon>Basidiomycota</taxon>
        <taxon>Agaricomycotina</taxon>
        <taxon>Agaricomycetes</taxon>
        <taxon>Agaricomycetidae</taxon>
        <taxon>Agaricales</taxon>
        <taxon>Agaricineae</taxon>
        <taxon>Psathyrellaceae</taxon>
        <taxon>Candolleomyces</taxon>
    </lineage>
</organism>
<feature type="domain" description="Proteasome activator Blm10 middle HEAT repeats region" evidence="10">
    <location>
        <begin position="420"/>
        <end position="946"/>
    </location>
</feature>
<feature type="domain" description="Proteasome activator complex subunit 4 C-terminal" evidence="9">
    <location>
        <begin position="1911"/>
        <end position="1996"/>
    </location>
</feature>
<dbReference type="OrthoDB" id="17907at2759"/>
<evidence type="ECO:0000313" key="12">
    <source>
        <dbReference type="EMBL" id="RXW19991.1"/>
    </source>
</evidence>
<dbReference type="Pfam" id="PF23096">
    <property type="entry name" value="HEAT_PSME4"/>
    <property type="match status" value="1"/>
</dbReference>
<dbReference type="InterPro" id="IPR055455">
    <property type="entry name" value="HEAT_PSME4"/>
</dbReference>
<dbReference type="InterPro" id="IPR011989">
    <property type="entry name" value="ARM-like"/>
</dbReference>
<keyword evidence="5" id="KW-0677">Repeat</keyword>
<evidence type="ECO:0008006" key="14">
    <source>
        <dbReference type="Google" id="ProtNLM"/>
    </source>
</evidence>
<evidence type="ECO:0000256" key="5">
    <source>
        <dbReference type="ARBA" id="ARBA00022737"/>
    </source>
</evidence>
<dbReference type="SUPFAM" id="SSF48371">
    <property type="entry name" value="ARM repeat"/>
    <property type="match status" value="2"/>
</dbReference>
<dbReference type="GO" id="GO:0070628">
    <property type="term" value="F:proteasome binding"/>
    <property type="evidence" value="ECO:0007669"/>
    <property type="project" value="InterPro"/>
</dbReference>
<dbReference type="Proteomes" id="UP000290288">
    <property type="component" value="Unassembled WGS sequence"/>
</dbReference>
<dbReference type="InterPro" id="IPR016024">
    <property type="entry name" value="ARM-type_fold"/>
</dbReference>
<dbReference type="InterPro" id="IPR032430">
    <property type="entry name" value="Blm10_mid"/>
</dbReference>
<evidence type="ECO:0000313" key="13">
    <source>
        <dbReference type="Proteomes" id="UP000290288"/>
    </source>
</evidence>
<evidence type="ECO:0000256" key="7">
    <source>
        <dbReference type="ARBA" id="ARBA00023204"/>
    </source>
</evidence>
<comment type="similarity">
    <text evidence="3">Belongs to the BLM10 family.</text>
</comment>
<sequence length="1996" mass="225410">MSVQTQSHQLEGILGTLKELGDQEFAKSTMPEEDEVSFAEATDESSQSTYEKQVESLQAYLKALPYECESPEEMQRILERIISTICTAAKAKNWMVLAPWDGVLQWRVHLTTRFRSLSYFYSYSWLLLGYPVHKPTRAKLVSLYYELCCLPGIEVRMTRSWADMLSRLLSNKSGAFRKLETADLQLSWKPLWRALQKELWPKASAADPQRNLVNILLYVAEQCKRYYPAEDIPEMLNTFIPTLTHDTLLITIPVLTSFLPPANANLYLPAIFRIWEAFNSSIVDDRLLEMCGDLAEEHVAGKAGIAGEYSMEWQDVGIWTQSQWSFLTGKALGSLSVPIGMMKNSGLNTTQHADLAIKDLHRAKIKKSINRMAAIAKLFVYSMRVDGELRQDSPPARSSGASAFPNQSGFIAGSRALNTLERLIDSTETFFHPSNLGNWTPGLTSLAQRLSLEFLRRYKEQEQPTSLVPESHRLTPQIRRQFVKILRTPVLLAMFSKDANSAVYAASTLRSLAFLEPDLIMPELLERAYGGLEVVNETHRTTAVLSALSVVAGQLVTERIWLGGQKHLVPLLELCLPGIDLNDPGKTICAAKFINNVMMNVKIGDLSASHGTGTFDDGMEVDEQVDHIPDGTEYGGPAVLSREEERSLTRDSTSAFADWVVTLFGRVFSLYENLPEEGGKKNTTGGKSEEAALASIKSMLDLVCQHLSEPLFDLVLKLVYDYGTTNAKSNAVRAFGQLIGCLSKSRPQKTIDKFLPFCIAQIEEELAHGASSIRTTSTHAAIPSDTTLHWNLSILRGCLGYGGSAMLKHKTEIVRVLKLLVEKTKTERGYTSTGRLITRILGAINSVYALSSRFVNDDEWNDSVFEGSHNLHWGKVYNPKDIVTNWHRPSVEEVDFVLEILETIQKPTLDIVESLLADTSRWDSVARNDFCRYLHACRSVWMPLTTFIKLPQANVVNPCITEAYEIQAMLVSAIDVNCGFTLTDPQDPRYQRVLGYRERFGQVILRAASLLRQNTGGEDHLDAVITVTRSIDTYLLGYGASRGDYEQHQKAYRAVRDLTKAWTGQTEVSRIVYLKRAQLFHISRVYMQSLFRGRSELDDKLIMELVELSISQYSRTRRQAQSTLFNVTVHYMRSTRLILPRVFDALGKGNDPDRMKGALYVLWNKGTAAYALADQELHKSYLVKVLECQHEEKPSVQKMVNNVAVESCSQVNEEQIHTDTYDDDISRVDAAVDDLISELTSTSIDATLLKEVIEKTRLRHAKRHAVWSDTVTAILDIALRPTTHWRYVLLAARLLTHLLRRDVAPPPAVAKFFAEQLVSPQPPIRAQAQVAVCRLLHHVKIRSFSRSAADRWFAEWKNPLRKTIDINNAESFLQLLQKPVSESGYFVDKLETGFLAWAKTITVYTPGDNNTPVSLDPSSTPVLQAIHNVLSQDGFISQLASLWGQESGKSNATLALRTENVLVIKYIGNEFCFILLYDILNARVLYQTGKVFGFAPIERMLEVTDTLIFDPDKFKQRAGAEILLGTLRGSKHWPKNTSDKVWEWVANRLGSIYAQIKPDTAVFWQHLFSVRHITPSPSCTQLLNDLQEQLTNRDPRRNQVLVDWMLRIPIDFSGESAFEMMKSVTLINSLVDGLEVFFNPHAPRYIDMFFSNANTDYAEVRAYLCHNLLLMQRNLWRPGYESTESFLRACRESSDPLQIRQGIYREQLGKIIEKFPQWREERLPPPRVSQSQYDKVGLAILSWIWLSSYSPSAHLIIPYIVPLLPEILRMSEQSDSPELQAYSSGVLYILSALTPLPDYVDPILDKFVEIIESSSSWKTRLHGLPALVIFFYRNLLSLTPDHVSKVTRVLLECLSNENVEVREMASKVLSGVIKTTQRHNIIPLKNRFVALAKKTKLPDRRDPGYAAALRTLHSAILGVCSLVESFPYSVEPWLPPLTEVLAPHATDPPPISTTIRNCASEFKKTHQDTWHKDQLAFDEDQLQSLSTMLVGTSYYA</sequence>
<dbReference type="Gene3D" id="1.25.10.10">
    <property type="entry name" value="Leucine-rich Repeat Variant"/>
    <property type="match status" value="1"/>
</dbReference>
<gene>
    <name evidence="12" type="ORF">EST38_g5872</name>
</gene>
<evidence type="ECO:0000259" key="9">
    <source>
        <dbReference type="Pfam" id="PF11919"/>
    </source>
</evidence>
<dbReference type="PANTHER" id="PTHR32170">
    <property type="entry name" value="PROTEASOME ACTIVATOR COMPLEX SUBUNIT 4"/>
    <property type="match status" value="1"/>
</dbReference>
<dbReference type="InterPro" id="IPR035309">
    <property type="entry name" value="PSME4"/>
</dbReference>
<accession>A0A4Q2DLB6</accession>
<keyword evidence="7" id="KW-0234">DNA repair</keyword>
<dbReference type="GO" id="GO:0006281">
    <property type="term" value="P:DNA repair"/>
    <property type="evidence" value="ECO:0007669"/>
    <property type="project" value="UniProtKB-KW"/>
</dbReference>
<dbReference type="EMBL" id="SDEE01000172">
    <property type="protein sequence ID" value="RXW19991.1"/>
    <property type="molecule type" value="Genomic_DNA"/>
</dbReference>
<dbReference type="Pfam" id="PF16507">
    <property type="entry name" value="HEAT_PSME4_mid"/>
    <property type="match status" value="1"/>
</dbReference>
<dbReference type="STRING" id="2316362.A0A4Q2DLB6"/>
<keyword evidence="6" id="KW-0227">DNA damage</keyword>
<comment type="caution">
    <text evidence="12">The sequence shown here is derived from an EMBL/GenBank/DDBJ whole genome shotgun (WGS) entry which is preliminary data.</text>
</comment>
<evidence type="ECO:0000256" key="8">
    <source>
        <dbReference type="ARBA" id="ARBA00023242"/>
    </source>
</evidence>
<evidence type="ECO:0000256" key="4">
    <source>
        <dbReference type="ARBA" id="ARBA00022490"/>
    </source>
</evidence>
<evidence type="ECO:0000256" key="1">
    <source>
        <dbReference type="ARBA" id="ARBA00004324"/>
    </source>
</evidence>